<dbReference type="RefSeq" id="WP_378593434.1">
    <property type="nucleotide sequence ID" value="NZ_JBHSKD010000027.1"/>
</dbReference>
<comment type="caution">
    <text evidence="2">The sequence shown here is derived from an EMBL/GenBank/DDBJ whole genome shotgun (WGS) entry which is preliminary data.</text>
</comment>
<sequence>MEWLKLRRSRVPGVTAAALLLLPAAMAALFLAMAGSGRGDAMSLKAGALVTRQGWLGYLDALTQIYASAGLLGMGVLVAWCFGREYADRTVVSLYASATPRESVAAAKLAVLSLWSAAVSVALIPSALLVGLVAGLGVPDDDDVLAVLRVALLSALTGLSALTVALFASVGRGFLPAVGGLVGLVAAAQVAAVAGAGGWFPYSVPGLWAVASSTPTLAAVPGWHLLVVPCWAAVLGALTIGWWRRAQLA</sequence>
<reference evidence="3" key="1">
    <citation type="journal article" date="2019" name="Int. J. Syst. Evol. Microbiol.">
        <title>The Global Catalogue of Microorganisms (GCM) 10K type strain sequencing project: providing services to taxonomists for standard genome sequencing and annotation.</title>
        <authorList>
            <consortium name="The Broad Institute Genomics Platform"/>
            <consortium name="The Broad Institute Genome Sequencing Center for Infectious Disease"/>
            <person name="Wu L."/>
            <person name="Ma J."/>
        </authorList>
    </citation>
    <scope>NUCLEOTIDE SEQUENCE [LARGE SCALE GENOMIC DNA]</scope>
    <source>
        <strain evidence="3">DFY41</strain>
    </source>
</reference>
<proteinExistence type="predicted"/>
<evidence type="ECO:0000256" key="1">
    <source>
        <dbReference type="SAM" id="Phobius"/>
    </source>
</evidence>
<dbReference type="Pfam" id="PF12730">
    <property type="entry name" value="ABC2_membrane_4"/>
    <property type="match status" value="1"/>
</dbReference>
<protein>
    <submittedName>
        <fullName evidence="2">ABC transporter permease</fullName>
    </submittedName>
</protein>
<name>A0ABW0BQT7_9ACTN</name>
<accession>A0ABW0BQT7</accession>
<feature type="transmembrane region" description="Helical" evidence="1">
    <location>
        <begin position="109"/>
        <end position="134"/>
    </location>
</feature>
<organism evidence="2 3">
    <name type="scientific">Nocardioides taihuensis</name>
    <dbReference type="NCBI Taxonomy" id="1835606"/>
    <lineage>
        <taxon>Bacteria</taxon>
        <taxon>Bacillati</taxon>
        <taxon>Actinomycetota</taxon>
        <taxon>Actinomycetes</taxon>
        <taxon>Propionibacteriales</taxon>
        <taxon>Nocardioidaceae</taxon>
        <taxon>Nocardioides</taxon>
    </lineage>
</organism>
<keyword evidence="3" id="KW-1185">Reference proteome</keyword>
<keyword evidence="1" id="KW-1133">Transmembrane helix</keyword>
<gene>
    <name evidence="2" type="ORF">ACFPGP_21960</name>
</gene>
<dbReference type="Proteomes" id="UP001596087">
    <property type="component" value="Unassembled WGS sequence"/>
</dbReference>
<evidence type="ECO:0000313" key="2">
    <source>
        <dbReference type="EMBL" id="MFC5179363.1"/>
    </source>
</evidence>
<feature type="transmembrane region" description="Helical" evidence="1">
    <location>
        <begin position="146"/>
        <end position="168"/>
    </location>
</feature>
<feature type="transmembrane region" description="Helical" evidence="1">
    <location>
        <begin position="65"/>
        <end position="83"/>
    </location>
</feature>
<evidence type="ECO:0000313" key="3">
    <source>
        <dbReference type="Proteomes" id="UP001596087"/>
    </source>
</evidence>
<dbReference type="EMBL" id="JBHSKD010000027">
    <property type="protein sequence ID" value="MFC5179363.1"/>
    <property type="molecule type" value="Genomic_DNA"/>
</dbReference>
<feature type="transmembrane region" description="Helical" evidence="1">
    <location>
        <begin position="180"/>
        <end position="202"/>
    </location>
</feature>
<keyword evidence="1" id="KW-0472">Membrane</keyword>
<keyword evidence="1" id="KW-0812">Transmembrane</keyword>
<feature type="transmembrane region" description="Helical" evidence="1">
    <location>
        <begin position="222"/>
        <end position="243"/>
    </location>
</feature>